<dbReference type="InterPro" id="IPR000668">
    <property type="entry name" value="Peptidase_C1A_C"/>
</dbReference>
<keyword evidence="3" id="KW-0732">Signal</keyword>
<feature type="chain" id="PRO_5018528089" evidence="3">
    <location>
        <begin position="21"/>
        <end position="355"/>
    </location>
</feature>
<proteinExistence type="inferred from homology"/>
<name>A0A2R5GGI8_9STRA</name>
<evidence type="ECO:0000313" key="6">
    <source>
        <dbReference type="Proteomes" id="UP000241890"/>
    </source>
</evidence>
<evidence type="ECO:0000256" key="2">
    <source>
        <dbReference type="ARBA" id="ARBA00023145"/>
    </source>
</evidence>
<dbReference type="Proteomes" id="UP000241890">
    <property type="component" value="Unassembled WGS sequence"/>
</dbReference>
<keyword evidence="2" id="KW-0865">Zymogen</keyword>
<comment type="caution">
    <text evidence="5">The sequence shown here is derived from an EMBL/GenBank/DDBJ whole genome shotgun (WGS) entry which is preliminary data.</text>
</comment>
<dbReference type="GO" id="GO:0006508">
    <property type="term" value="P:proteolysis"/>
    <property type="evidence" value="ECO:0007669"/>
    <property type="project" value="InterPro"/>
</dbReference>
<dbReference type="GO" id="GO:0008234">
    <property type="term" value="F:cysteine-type peptidase activity"/>
    <property type="evidence" value="ECO:0007669"/>
    <property type="project" value="InterPro"/>
</dbReference>
<feature type="domain" description="Peptidase C1A papain C-terminal" evidence="4">
    <location>
        <begin position="54"/>
        <end position="304"/>
    </location>
</feature>
<dbReference type="OrthoDB" id="190265at2759"/>
<evidence type="ECO:0000256" key="3">
    <source>
        <dbReference type="SAM" id="SignalP"/>
    </source>
</evidence>
<keyword evidence="6" id="KW-1185">Reference proteome</keyword>
<dbReference type="InParanoid" id="A0A2R5GGI8"/>
<feature type="signal peptide" evidence="3">
    <location>
        <begin position="1"/>
        <end position="20"/>
    </location>
</feature>
<dbReference type="InterPro" id="IPR025661">
    <property type="entry name" value="Pept_asp_AS"/>
</dbReference>
<sequence length="355" mass="39212">MVRIVALVALVAALVAGAEAKDRRPSEFVLLPGHTKREWKTHEHAHEYLDSKKLPKNWDWRNVNGVSYVTKSLNQHIPQYCGSCWAHGAASALADRIKIARKAQGDDVNLAVQYILNCGTTVAGSCHGGSHTGAYQFIKESGYIPYDTCMNYAACSAESEEGDCKSGDYTCKPINICRTCSTFKAFGGFCSEIDVFPNATVAEYGTLPDAEAVKREIYARGPVACGVNANELSEYQGGILDLPDASREIDHIVSTVGWGTDDETGREYWIVRNSWGVYWGMSGFYKIYLGDNQLGMDTNCAWATPGHFTEENEVKCFEDGTNCVKRTRYVDSHEMGIPYGELLMRERGGFNAELV</sequence>
<accession>A0A2R5GGI8</accession>
<reference evidence="5 6" key="1">
    <citation type="submission" date="2017-12" db="EMBL/GenBank/DDBJ databases">
        <title>Sequencing, de novo assembly and annotation of complete genome of a new Thraustochytrid species, strain FCC1311.</title>
        <authorList>
            <person name="Sedici K."/>
            <person name="Godart F."/>
            <person name="Aiese Cigliano R."/>
            <person name="Sanseverino W."/>
            <person name="Barakat M."/>
            <person name="Ortet P."/>
            <person name="Marechal E."/>
            <person name="Cagnac O."/>
            <person name="Amato A."/>
        </authorList>
    </citation>
    <scope>NUCLEOTIDE SEQUENCE [LARGE SCALE GENOMIC DNA]</scope>
</reference>
<dbReference type="Pfam" id="PF00112">
    <property type="entry name" value="Peptidase_C1"/>
    <property type="match status" value="1"/>
</dbReference>
<dbReference type="PROSITE" id="PS00640">
    <property type="entry name" value="THIOL_PROTEASE_ASN"/>
    <property type="match status" value="1"/>
</dbReference>
<dbReference type="PANTHER" id="PTHR12411">
    <property type="entry name" value="CYSTEINE PROTEASE FAMILY C1-RELATED"/>
    <property type="match status" value="1"/>
</dbReference>
<comment type="similarity">
    <text evidence="1">Belongs to the peptidase C1 family.</text>
</comment>
<dbReference type="PRINTS" id="PR00705">
    <property type="entry name" value="PAPAIN"/>
</dbReference>
<dbReference type="AlphaFoldDB" id="A0A2R5GGI8"/>
<organism evidence="5 6">
    <name type="scientific">Hondaea fermentalgiana</name>
    <dbReference type="NCBI Taxonomy" id="2315210"/>
    <lineage>
        <taxon>Eukaryota</taxon>
        <taxon>Sar</taxon>
        <taxon>Stramenopiles</taxon>
        <taxon>Bigyra</taxon>
        <taxon>Labyrinthulomycetes</taxon>
        <taxon>Thraustochytrida</taxon>
        <taxon>Thraustochytriidae</taxon>
        <taxon>Hondaea</taxon>
    </lineage>
</organism>
<evidence type="ECO:0000259" key="4">
    <source>
        <dbReference type="SMART" id="SM00645"/>
    </source>
</evidence>
<dbReference type="SUPFAM" id="SSF54001">
    <property type="entry name" value="Cysteine proteinases"/>
    <property type="match status" value="1"/>
</dbReference>
<dbReference type="EMBL" id="BEYU01000068">
    <property type="protein sequence ID" value="GBG29990.1"/>
    <property type="molecule type" value="Genomic_DNA"/>
</dbReference>
<dbReference type="SMART" id="SM00645">
    <property type="entry name" value="Pept_C1"/>
    <property type="match status" value="1"/>
</dbReference>
<dbReference type="Gene3D" id="3.90.70.10">
    <property type="entry name" value="Cysteine proteinases"/>
    <property type="match status" value="1"/>
</dbReference>
<dbReference type="InterPro" id="IPR038765">
    <property type="entry name" value="Papain-like_cys_pep_sf"/>
</dbReference>
<dbReference type="InterPro" id="IPR013128">
    <property type="entry name" value="Peptidase_C1A"/>
</dbReference>
<evidence type="ECO:0000256" key="1">
    <source>
        <dbReference type="ARBA" id="ARBA00008455"/>
    </source>
</evidence>
<evidence type="ECO:0000313" key="5">
    <source>
        <dbReference type="EMBL" id="GBG29990.1"/>
    </source>
</evidence>
<protein>
    <submittedName>
        <fullName evidence="5">Cathepsin Z</fullName>
    </submittedName>
</protein>
<gene>
    <name evidence="5" type="ORF">FCC1311_062102</name>
</gene>
<dbReference type="FunFam" id="3.90.70.10:FF:000117">
    <property type="entry name" value="Probable papain cysteine protease"/>
    <property type="match status" value="1"/>
</dbReference>